<accession>A0A3A3YV77</accession>
<keyword evidence="6" id="KW-0560">Oxidoreductase</keyword>
<proteinExistence type="predicted"/>
<dbReference type="Proteomes" id="UP000265614">
    <property type="component" value="Unassembled WGS sequence"/>
</dbReference>
<evidence type="ECO:0000256" key="13">
    <source>
        <dbReference type="SAM" id="Phobius"/>
    </source>
</evidence>
<keyword evidence="10" id="KW-1015">Disulfide bond</keyword>
<feature type="region of interest" description="Disordered" evidence="12">
    <location>
        <begin position="308"/>
        <end position="332"/>
    </location>
</feature>
<evidence type="ECO:0000256" key="11">
    <source>
        <dbReference type="ARBA" id="ARBA00023444"/>
    </source>
</evidence>
<keyword evidence="8" id="KW-0350">Heme biosynthesis</keyword>
<feature type="transmembrane region" description="Helical" evidence="13">
    <location>
        <begin position="138"/>
        <end position="158"/>
    </location>
</feature>
<keyword evidence="3 13" id="KW-0812">Transmembrane</keyword>
<evidence type="ECO:0000313" key="15">
    <source>
        <dbReference type="Proteomes" id="UP000265614"/>
    </source>
</evidence>
<name>A0A3A3YV77_9ACTN</name>
<keyword evidence="7" id="KW-0408">Iron</keyword>
<evidence type="ECO:0000256" key="5">
    <source>
        <dbReference type="ARBA" id="ARBA00022989"/>
    </source>
</evidence>
<dbReference type="Pfam" id="PF02628">
    <property type="entry name" value="COX15-CtaA"/>
    <property type="match status" value="1"/>
</dbReference>
<keyword evidence="2" id="KW-1003">Cell membrane</keyword>
<protein>
    <submittedName>
        <fullName evidence="14">Heme A synthase</fullName>
    </submittedName>
</protein>
<evidence type="ECO:0000256" key="12">
    <source>
        <dbReference type="SAM" id="MobiDB-lite"/>
    </source>
</evidence>
<comment type="subcellular location">
    <subcellularLocation>
        <location evidence="1">Membrane</location>
        <topology evidence="1">Multi-pass membrane protein</topology>
    </subcellularLocation>
</comment>
<keyword evidence="4" id="KW-0479">Metal-binding</keyword>
<comment type="pathway">
    <text evidence="11">Porphyrin-containing compound metabolism.</text>
</comment>
<evidence type="ECO:0000256" key="10">
    <source>
        <dbReference type="ARBA" id="ARBA00023157"/>
    </source>
</evidence>
<keyword evidence="15" id="KW-1185">Reference proteome</keyword>
<feature type="transmembrane region" description="Helical" evidence="13">
    <location>
        <begin position="253"/>
        <end position="272"/>
    </location>
</feature>
<evidence type="ECO:0000256" key="6">
    <source>
        <dbReference type="ARBA" id="ARBA00023002"/>
    </source>
</evidence>
<feature type="transmembrane region" description="Helical" evidence="13">
    <location>
        <begin position="218"/>
        <end position="241"/>
    </location>
</feature>
<dbReference type="GO" id="GO:0016020">
    <property type="term" value="C:membrane"/>
    <property type="evidence" value="ECO:0007669"/>
    <property type="project" value="UniProtKB-SubCell"/>
</dbReference>
<keyword evidence="5 13" id="KW-1133">Transmembrane helix</keyword>
<dbReference type="GO" id="GO:0016491">
    <property type="term" value="F:oxidoreductase activity"/>
    <property type="evidence" value="ECO:0007669"/>
    <property type="project" value="UniProtKB-KW"/>
</dbReference>
<reference evidence="14 15" key="1">
    <citation type="submission" date="2018-09" db="EMBL/GenBank/DDBJ databases">
        <title>YIM 75000 draft genome.</title>
        <authorList>
            <person name="Tang S."/>
            <person name="Feng Y."/>
        </authorList>
    </citation>
    <scope>NUCLEOTIDE SEQUENCE [LARGE SCALE GENOMIC DNA]</scope>
    <source>
        <strain evidence="14 15">YIM 75000</strain>
    </source>
</reference>
<evidence type="ECO:0000256" key="1">
    <source>
        <dbReference type="ARBA" id="ARBA00004141"/>
    </source>
</evidence>
<evidence type="ECO:0000256" key="4">
    <source>
        <dbReference type="ARBA" id="ARBA00022723"/>
    </source>
</evidence>
<feature type="transmembrane region" description="Helical" evidence="13">
    <location>
        <begin position="278"/>
        <end position="296"/>
    </location>
</feature>
<comment type="caution">
    <text evidence="14">The sequence shown here is derived from an EMBL/GenBank/DDBJ whole genome shotgun (WGS) entry which is preliminary data.</text>
</comment>
<dbReference type="InterPro" id="IPR050450">
    <property type="entry name" value="COX15/CtaA_HemeA_synthase"/>
</dbReference>
<dbReference type="GO" id="GO:0006784">
    <property type="term" value="P:heme A biosynthetic process"/>
    <property type="evidence" value="ECO:0007669"/>
    <property type="project" value="InterPro"/>
</dbReference>
<sequence length="332" mass="34254">MPEEPVPAVTRTSRLAPLGASAVVRRLAVANLVAQVGIVVTGAAVRLTGSGLGCSTWPRCVDESWTPTPEYGVHGAIEFGNRLLTYVLAAVALATLVAAWQHRPVRRDWRRLALLSFLGIPAQAVIGGITVLTQLNPWTVGLHFLASSVLVAVSTLLVRRTRDGGGPARPLVPRPMLLLGRAQLGVLGAVVVLGTVVTGSGPHAGDADVPRNGLDPAAVTQLHADAVFLLVGLTAATLVALQALGAPAAARRAWAWVLGVQLGQGAIGFVQYATDLPVALVAAHMLGSALLVVATVRAQDSLSGRGAVPGPAPLDLDAPDPLERPLTVPRAR</sequence>
<evidence type="ECO:0000256" key="9">
    <source>
        <dbReference type="ARBA" id="ARBA00023136"/>
    </source>
</evidence>
<dbReference type="PANTHER" id="PTHR35457">
    <property type="entry name" value="HEME A SYNTHASE"/>
    <property type="match status" value="1"/>
</dbReference>
<gene>
    <name evidence="14" type="ORF">D5H78_15630</name>
</gene>
<evidence type="ECO:0000256" key="7">
    <source>
        <dbReference type="ARBA" id="ARBA00023004"/>
    </source>
</evidence>
<dbReference type="InterPro" id="IPR003780">
    <property type="entry name" value="COX15/CtaA_fam"/>
</dbReference>
<keyword evidence="9 13" id="KW-0472">Membrane</keyword>
<feature type="transmembrane region" description="Helical" evidence="13">
    <location>
        <begin position="112"/>
        <end position="132"/>
    </location>
</feature>
<dbReference type="EMBL" id="QZEZ01000008">
    <property type="protein sequence ID" value="RJK93764.1"/>
    <property type="molecule type" value="Genomic_DNA"/>
</dbReference>
<dbReference type="PANTHER" id="PTHR35457:SF1">
    <property type="entry name" value="HEME A SYNTHASE"/>
    <property type="match status" value="1"/>
</dbReference>
<dbReference type="OrthoDB" id="5241540at2"/>
<evidence type="ECO:0000256" key="2">
    <source>
        <dbReference type="ARBA" id="ARBA00022475"/>
    </source>
</evidence>
<evidence type="ECO:0000256" key="3">
    <source>
        <dbReference type="ARBA" id="ARBA00022692"/>
    </source>
</evidence>
<feature type="transmembrane region" description="Helical" evidence="13">
    <location>
        <begin position="83"/>
        <end position="100"/>
    </location>
</feature>
<feature type="transmembrane region" description="Helical" evidence="13">
    <location>
        <begin position="178"/>
        <end position="198"/>
    </location>
</feature>
<evidence type="ECO:0000313" key="14">
    <source>
        <dbReference type="EMBL" id="RJK93764.1"/>
    </source>
</evidence>
<organism evidence="14 15">
    <name type="scientific">Vallicoccus soli</name>
    <dbReference type="NCBI Taxonomy" id="2339232"/>
    <lineage>
        <taxon>Bacteria</taxon>
        <taxon>Bacillati</taxon>
        <taxon>Actinomycetota</taxon>
        <taxon>Actinomycetes</taxon>
        <taxon>Motilibacterales</taxon>
        <taxon>Vallicoccaceae</taxon>
        <taxon>Vallicoccus</taxon>
    </lineage>
</organism>
<dbReference type="GO" id="GO:0046872">
    <property type="term" value="F:metal ion binding"/>
    <property type="evidence" value="ECO:0007669"/>
    <property type="project" value="UniProtKB-KW"/>
</dbReference>
<dbReference type="AlphaFoldDB" id="A0A3A3YV77"/>
<evidence type="ECO:0000256" key="8">
    <source>
        <dbReference type="ARBA" id="ARBA00023133"/>
    </source>
</evidence>